<gene>
    <name evidence="1" type="ORF">OU419_03075</name>
</gene>
<keyword evidence="2" id="KW-1185">Reference proteome</keyword>
<dbReference type="InterPro" id="IPR014458">
    <property type="entry name" value="Unchr_Phage_P2-GpU-fusion"/>
</dbReference>
<protein>
    <submittedName>
        <fullName evidence="1">Phage tail protein</fullName>
    </submittedName>
</protein>
<proteinExistence type="predicted"/>
<dbReference type="RefSeq" id="WP_254470266.1">
    <property type="nucleotide sequence ID" value="NZ_CP113432.1"/>
</dbReference>
<dbReference type="EMBL" id="CP113432">
    <property type="protein sequence ID" value="WAI50270.1"/>
    <property type="molecule type" value="Genomic_DNA"/>
</dbReference>
<name>A0ABY7A046_9PSED</name>
<dbReference type="PIRSF" id="PIRSF011237">
    <property type="entry name" value="UP2"/>
    <property type="match status" value="1"/>
</dbReference>
<dbReference type="Pfam" id="PF06995">
    <property type="entry name" value="Phage_P2_GpU"/>
    <property type="match status" value="1"/>
</dbReference>
<reference evidence="1" key="1">
    <citation type="submission" date="2022-11" db="EMBL/GenBank/DDBJ databases">
        <title>Pseudomonas triclosanedens sp. nov., a triclosan degrader isolated from activated sludge.</title>
        <authorList>
            <person name="Yin Y."/>
            <person name="Lu Z."/>
        </authorList>
    </citation>
    <scope>NUCLEOTIDE SEQUENCE</scope>
    <source>
        <strain evidence="1">ZM23</strain>
    </source>
</reference>
<dbReference type="Proteomes" id="UP001163624">
    <property type="component" value="Chromosome"/>
</dbReference>
<dbReference type="InterPro" id="IPR009734">
    <property type="entry name" value="Myoviridae_GpU"/>
</dbReference>
<sequence>MTYLEQFNGGLDKLAGAAETGRRDLAQVIEPLDKALLHIRSGASALEGLPGVTPEAAEKLQRVMGGLVRVQGRLQGVVNKAQREQQKLQQDIDKTKRIATEVSGRVQSVGEEIDRAGQAVNKVLGKIDPRLGNILPTSVLAPRTDPAAQMCKVPQHLLIMTPLLSTQKTYYFNVDTTGFQRLTRSSAYAWKEQARLGRRSAQQSVGLGPETLSLHGVVMPLFIRAGDDSQRVGWNLPRLLRELAELREPVNLSNGRGDDLGNWCLTKITEAQEALFANGVPRQQTLDLEFIRYGDDIPNR</sequence>
<evidence type="ECO:0000313" key="1">
    <source>
        <dbReference type="EMBL" id="WAI50270.1"/>
    </source>
</evidence>
<accession>A0ABY7A046</accession>
<evidence type="ECO:0000313" key="2">
    <source>
        <dbReference type="Proteomes" id="UP001163624"/>
    </source>
</evidence>
<organism evidence="1 2">
    <name type="scientific">Pseudomonas triclosanedens</name>
    <dbReference type="NCBI Taxonomy" id="2961893"/>
    <lineage>
        <taxon>Bacteria</taxon>
        <taxon>Pseudomonadati</taxon>
        <taxon>Pseudomonadota</taxon>
        <taxon>Gammaproteobacteria</taxon>
        <taxon>Pseudomonadales</taxon>
        <taxon>Pseudomonadaceae</taxon>
        <taxon>Pseudomonas</taxon>
    </lineage>
</organism>